<feature type="signal peptide" evidence="1">
    <location>
        <begin position="1"/>
        <end position="20"/>
    </location>
</feature>
<keyword evidence="1" id="KW-0732">Signal</keyword>
<accession>A0A9K3D7W0</accession>
<comment type="caution">
    <text evidence="2">The sequence shown here is derived from an EMBL/GenBank/DDBJ whole genome shotgun (WGS) entry which is preliminary data.</text>
</comment>
<evidence type="ECO:0000256" key="1">
    <source>
        <dbReference type="SAM" id="SignalP"/>
    </source>
</evidence>
<keyword evidence="3" id="KW-1185">Reference proteome</keyword>
<dbReference type="EMBL" id="BDIP01005943">
    <property type="protein sequence ID" value="GIQ90242.1"/>
    <property type="molecule type" value="Genomic_DNA"/>
</dbReference>
<dbReference type="Proteomes" id="UP000265618">
    <property type="component" value="Unassembled WGS sequence"/>
</dbReference>
<organism evidence="2 3">
    <name type="scientific">Kipferlia bialata</name>
    <dbReference type="NCBI Taxonomy" id="797122"/>
    <lineage>
        <taxon>Eukaryota</taxon>
        <taxon>Metamonada</taxon>
        <taxon>Carpediemonas-like organisms</taxon>
        <taxon>Kipferlia</taxon>
    </lineage>
</organism>
<proteinExistence type="predicted"/>
<gene>
    <name evidence="2" type="ORF">KIPB_012964</name>
</gene>
<reference evidence="2 3" key="1">
    <citation type="journal article" date="2018" name="PLoS ONE">
        <title>The draft genome of Kipferlia bialata reveals reductive genome evolution in fornicate parasites.</title>
        <authorList>
            <person name="Tanifuji G."/>
            <person name="Takabayashi S."/>
            <person name="Kume K."/>
            <person name="Takagi M."/>
            <person name="Nakayama T."/>
            <person name="Kamikawa R."/>
            <person name="Inagaki Y."/>
            <person name="Hashimoto T."/>
        </authorList>
    </citation>
    <scope>NUCLEOTIDE SEQUENCE [LARGE SCALE GENOMIC DNA]</scope>
    <source>
        <strain evidence="2">NY0173</strain>
    </source>
</reference>
<feature type="chain" id="PRO_5039918529" evidence="1">
    <location>
        <begin position="21"/>
        <end position="130"/>
    </location>
</feature>
<dbReference type="AlphaFoldDB" id="A0A9K3D7W0"/>
<evidence type="ECO:0000313" key="2">
    <source>
        <dbReference type="EMBL" id="GIQ90242.1"/>
    </source>
</evidence>
<sequence>MLSSLCSVLWVAVVAICALAEDTKLSSRVPLGHGFPGVVRDPSALVDSLDMHSHCLITLDANAPLDSINFLVGRYFIPTGLPNTYRVQCFDTALSYSKAYKSDRRQALLDSLDIIRSIYGVRSFMPETAL</sequence>
<protein>
    <submittedName>
        <fullName evidence="2">Uncharacterized protein</fullName>
    </submittedName>
</protein>
<feature type="non-terminal residue" evidence="2">
    <location>
        <position position="1"/>
    </location>
</feature>
<evidence type="ECO:0000313" key="3">
    <source>
        <dbReference type="Proteomes" id="UP000265618"/>
    </source>
</evidence>
<name>A0A9K3D7W0_9EUKA</name>